<sequence>MNKFTVALVSTLLLGTLRITVSAGFLLWMARHQELTWAVFRKESSEHTTLCFCSFIHADLYVYIRRASSSAL</sequence>
<evidence type="ECO:0000313" key="1">
    <source>
        <dbReference type="EMBL" id="AAY66574.1"/>
    </source>
</evidence>
<dbReference type="EMBL" id="DQ065937">
    <property type="protein sequence ID" value="AAY66574.1"/>
    <property type="molecule type" value="mRNA"/>
</dbReference>
<accession>Q4PN36</accession>
<organism evidence="1">
    <name type="scientific">Ixodes scapularis</name>
    <name type="common">Black-legged tick</name>
    <name type="synonym">Deer tick</name>
    <dbReference type="NCBI Taxonomy" id="6945"/>
    <lineage>
        <taxon>Eukaryota</taxon>
        <taxon>Metazoa</taxon>
        <taxon>Ecdysozoa</taxon>
        <taxon>Arthropoda</taxon>
        <taxon>Chelicerata</taxon>
        <taxon>Arachnida</taxon>
        <taxon>Acari</taxon>
        <taxon>Parasitiformes</taxon>
        <taxon>Ixodida</taxon>
        <taxon>Ixodoidea</taxon>
        <taxon>Ixodidae</taxon>
        <taxon>Ixodinae</taxon>
        <taxon>Ixodes</taxon>
    </lineage>
</organism>
<reference evidence="1" key="2">
    <citation type="journal article" date="2006" name="Insect Biochem. Mol. Biol.">
        <title>An annotated catalog of salivary gland transcripts from Ixodes scapularis ticks.</title>
        <authorList>
            <person name="Ribeiro J.M."/>
            <person name="Alarcon-Chaidez F."/>
            <person name="Francischetti I.M."/>
            <person name="Mans B.J."/>
            <person name="Mather T.N."/>
            <person name="Valenzuela J.G."/>
            <person name="Wikel S.K."/>
        </authorList>
    </citation>
    <scope>NUCLEOTIDE SEQUENCE</scope>
    <source>
        <strain evidence="1">IS-6-12-J-cluster-41</strain>
        <tissue evidence="1">Salivary glands</tissue>
    </source>
</reference>
<reference evidence="1" key="1">
    <citation type="submission" date="2005-05" db="EMBL/GenBank/DDBJ databases">
        <authorList>
            <person name="Tseng H.-P."/>
            <person name="Hseu T.-H."/>
            <person name="Buhler D.R."/>
            <person name="Wang W.-D."/>
            <person name="Tsai H.-L."/>
            <person name="Hu C.-H."/>
        </authorList>
    </citation>
    <scope>NUCLEOTIDE SEQUENCE</scope>
    <source>
        <strain evidence="1">IS-6-12-J-cluster-41</strain>
        <tissue evidence="1">Salivary glands</tissue>
    </source>
</reference>
<dbReference type="AlphaFoldDB" id="Q4PN36"/>
<proteinExistence type="evidence at transcript level"/>
<protein>
    <submittedName>
        <fullName evidence="1">Putative secreted salivary protein</fullName>
    </submittedName>
</protein>
<name>Q4PN36_IXOSC</name>